<organism evidence="2 3">
    <name type="scientific">Ostreococcus tauri</name>
    <name type="common">Marine green alga</name>
    <dbReference type="NCBI Taxonomy" id="70448"/>
    <lineage>
        <taxon>Eukaryota</taxon>
        <taxon>Viridiplantae</taxon>
        <taxon>Chlorophyta</taxon>
        <taxon>Mamiellophyceae</taxon>
        <taxon>Mamiellales</taxon>
        <taxon>Bathycoccaceae</taxon>
        <taxon>Ostreococcus</taxon>
    </lineage>
</organism>
<evidence type="ECO:0000256" key="1">
    <source>
        <dbReference type="SAM" id="MobiDB-lite"/>
    </source>
</evidence>
<feature type="compositionally biased region" description="Polar residues" evidence="1">
    <location>
        <begin position="54"/>
        <end position="78"/>
    </location>
</feature>
<dbReference type="GeneID" id="9836670"/>
<feature type="region of interest" description="Disordered" evidence="1">
    <location>
        <begin position="50"/>
        <end position="81"/>
    </location>
</feature>
<evidence type="ECO:0000313" key="3">
    <source>
        <dbReference type="Proteomes" id="UP000009170"/>
    </source>
</evidence>
<reference evidence="2 3" key="2">
    <citation type="journal article" date="2014" name="BMC Genomics">
        <title>An improved genome of the model marine alga Ostreococcus tauri unfolds by assessing Illumina de novo assemblies.</title>
        <authorList>
            <person name="Blanc-Mathieu R."/>
            <person name="Verhelst B."/>
            <person name="Derelle E."/>
            <person name="Rombauts S."/>
            <person name="Bouget F.Y."/>
            <person name="Carre I."/>
            <person name="Chateau A."/>
            <person name="Eyre-Walker A."/>
            <person name="Grimsley N."/>
            <person name="Moreau H."/>
            <person name="Piegu B."/>
            <person name="Rivals E."/>
            <person name="Schackwitz W."/>
            <person name="Van de Peer Y."/>
            <person name="Piganeau G."/>
        </authorList>
    </citation>
    <scope>NUCLEOTIDE SEQUENCE [LARGE SCALE GENOMIC DNA]</scope>
    <source>
        <strain evidence="3">OTTH 0595 / CCAP 157/2 / RCC745</strain>
    </source>
</reference>
<dbReference type="KEGG" id="ota:OT_ostta07g03690"/>
<gene>
    <name evidence="2" type="ORF">OT_ostta07g03690</name>
</gene>
<proteinExistence type="predicted"/>
<dbReference type="AlphaFoldDB" id="A0A090N3W4"/>
<comment type="caution">
    <text evidence="2">The sequence shown here is derived from an EMBL/GenBank/DDBJ whole genome shotgun (WGS) entry which is preliminary data.</text>
</comment>
<evidence type="ECO:0000313" key="2">
    <source>
        <dbReference type="EMBL" id="CEF98823.1"/>
    </source>
</evidence>
<name>A0A090N3W4_OSTTA</name>
<accession>A0A090N3W4</accession>
<protein>
    <submittedName>
        <fullName evidence="2">Unnamed product</fullName>
    </submittedName>
</protein>
<dbReference type="Proteomes" id="UP000009170">
    <property type="component" value="Unassembled WGS sequence"/>
</dbReference>
<dbReference type="EMBL" id="CAID01000007">
    <property type="protein sequence ID" value="CEF98823.1"/>
    <property type="molecule type" value="Genomic_DNA"/>
</dbReference>
<dbReference type="InParanoid" id="A0A090N3W4"/>
<sequence length="271" mass="29616">MNGCVSSSRGVLRRRRQVEERIVGARTATESTRSTRTMMTQISLTLSDDLAAESSEQSSPLADLTSAISQPTRSNRQCASGVCGKRPAHALATVLRLAADALDGPAMTGGKKRARGRGSPMEYEYGATDDFDDVLAPAKNLLRLIEVEKRWDVGQKRPAQGDAGGEWILLEKHNTAQEARAAALLRPNGVKFKSVVEHRIDDDVYELLYHAPPSLGAFRGPTWHGAEHVRADVCPPRTPRPQSPPPLPPCPVFYPLFTSFHTLLPQICLES</sequence>
<reference evidence="3" key="1">
    <citation type="journal article" date="2006" name="Proc. Natl. Acad. Sci. U.S.A.">
        <title>Genome analysis of the smallest free-living eukaryote Ostreococcus tauri unveils many unique features.</title>
        <authorList>
            <person name="Derelle E."/>
            <person name="Ferraz C."/>
            <person name="Rombauts S."/>
            <person name="Rouze P."/>
            <person name="Worden A.Z."/>
            <person name="Robbens S."/>
            <person name="Partensky F."/>
            <person name="Degroeve S."/>
            <person name="Echeynie S."/>
            <person name="Cooke R."/>
            <person name="Saeys Y."/>
            <person name="Wuyts J."/>
            <person name="Jabbari K."/>
            <person name="Bowler C."/>
            <person name="Panaud O."/>
            <person name="Piegu B."/>
            <person name="Ball S.G."/>
            <person name="Ral J.-P."/>
            <person name="Bouget F.-Y."/>
            <person name="Piganeau G."/>
            <person name="De Baets B."/>
            <person name="Picard A."/>
            <person name="Delseny M."/>
            <person name="Demaille J."/>
            <person name="Van de Peer Y."/>
            <person name="Moreau H."/>
        </authorList>
    </citation>
    <scope>NUCLEOTIDE SEQUENCE [LARGE SCALE GENOMIC DNA]</scope>
    <source>
        <strain evidence="3">OTTH 0595 / CCAP 157/2 / RCC745</strain>
    </source>
</reference>
<dbReference type="RefSeq" id="XP_003080461.2">
    <property type="nucleotide sequence ID" value="XM_003080413.2"/>
</dbReference>
<keyword evidence="3" id="KW-1185">Reference proteome</keyword>